<feature type="domain" description="HTH tetR-type" evidence="5">
    <location>
        <begin position="10"/>
        <end position="70"/>
    </location>
</feature>
<dbReference type="RefSeq" id="WP_260991189.1">
    <property type="nucleotide sequence ID" value="NZ_JAODWD010000001.1"/>
</dbReference>
<evidence type="ECO:0000259" key="5">
    <source>
        <dbReference type="PROSITE" id="PS50977"/>
    </source>
</evidence>
<name>A0ABT2M656_9MYCO</name>
<keyword evidence="1" id="KW-0805">Transcription regulation</keyword>
<proteinExistence type="predicted"/>
<protein>
    <submittedName>
        <fullName evidence="6">TetR/AcrR family transcriptional regulator</fullName>
    </submittedName>
</protein>
<comment type="caution">
    <text evidence="6">The sequence shown here is derived from an EMBL/GenBank/DDBJ whole genome shotgun (WGS) entry which is preliminary data.</text>
</comment>
<evidence type="ECO:0000256" key="4">
    <source>
        <dbReference type="PROSITE-ProRule" id="PRU00335"/>
    </source>
</evidence>
<dbReference type="InterPro" id="IPR050109">
    <property type="entry name" value="HTH-type_TetR-like_transc_reg"/>
</dbReference>
<keyword evidence="7" id="KW-1185">Reference proteome</keyword>
<evidence type="ECO:0000313" key="6">
    <source>
        <dbReference type="EMBL" id="MCT7657114.1"/>
    </source>
</evidence>
<gene>
    <name evidence="6" type="ORF">N4S67_01610</name>
</gene>
<sequence length="210" mass="22692">MTKGPKARRGHARTALVDAARARFQEVGFAKATTLEIATRAEVSETLIFRYFGSKTGLFVEAVLTPMAAFVEDLVRSWDAGTLPGESSIQETIGRYIDDLSAALPDRSALARAGVEAVVTHGDSPEIAVFRTRLASLFDELAVDMGAYLGEHGLRDADPHLIVRIGFLAVGAVAALLPLTYPDGHEPPTQREVKAELTDFILFGLQSRRA</sequence>
<dbReference type="Pfam" id="PF00440">
    <property type="entry name" value="TetR_N"/>
    <property type="match status" value="1"/>
</dbReference>
<feature type="DNA-binding region" description="H-T-H motif" evidence="4">
    <location>
        <begin position="33"/>
        <end position="52"/>
    </location>
</feature>
<accession>A0ABT2M656</accession>
<dbReference type="PANTHER" id="PTHR30055">
    <property type="entry name" value="HTH-TYPE TRANSCRIPTIONAL REGULATOR RUTR"/>
    <property type="match status" value="1"/>
</dbReference>
<evidence type="ECO:0000313" key="7">
    <source>
        <dbReference type="Proteomes" id="UP001206639"/>
    </source>
</evidence>
<keyword evidence="3" id="KW-0804">Transcription</keyword>
<dbReference type="PROSITE" id="PS50977">
    <property type="entry name" value="HTH_TETR_2"/>
    <property type="match status" value="1"/>
</dbReference>
<evidence type="ECO:0000256" key="2">
    <source>
        <dbReference type="ARBA" id="ARBA00023125"/>
    </source>
</evidence>
<dbReference type="InterPro" id="IPR009057">
    <property type="entry name" value="Homeodomain-like_sf"/>
</dbReference>
<dbReference type="InterPro" id="IPR023772">
    <property type="entry name" value="DNA-bd_HTH_TetR-type_CS"/>
</dbReference>
<dbReference type="Proteomes" id="UP001206639">
    <property type="component" value="Unassembled WGS sequence"/>
</dbReference>
<dbReference type="PANTHER" id="PTHR30055:SF234">
    <property type="entry name" value="HTH-TYPE TRANSCRIPTIONAL REGULATOR BETI"/>
    <property type="match status" value="1"/>
</dbReference>
<dbReference type="Gene3D" id="1.10.357.10">
    <property type="entry name" value="Tetracycline Repressor, domain 2"/>
    <property type="match status" value="1"/>
</dbReference>
<evidence type="ECO:0000256" key="1">
    <source>
        <dbReference type="ARBA" id="ARBA00023015"/>
    </source>
</evidence>
<dbReference type="InterPro" id="IPR001647">
    <property type="entry name" value="HTH_TetR"/>
</dbReference>
<dbReference type="SUPFAM" id="SSF46689">
    <property type="entry name" value="Homeodomain-like"/>
    <property type="match status" value="1"/>
</dbReference>
<dbReference type="PROSITE" id="PS01081">
    <property type="entry name" value="HTH_TETR_1"/>
    <property type="match status" value="1"/>
</dbReference>
<reference evidence="7" key="1">
    <citation type="submission" date="2023-07" db="EMBL/GenBank/DDBJ databases">
        <authorList>
            <person name="Deng Y."/>
            <person name="Zhang Y.-Q."/>
        </authorList>
    </citation>
    <scope>NUCLEOTIDE SEQUENCE [LARGE SCALE GENOMIC DNA]</scope>
    <source>
        <strain evidence="7">CPCC 205710</strain>
    </source>
</reference>
<evidence type="ECO:0000256" key="3">
    <source>
        <dbReference type="ARBA" id="ARBA00023163"/>
    </source>
</evidence>
<dbReference type="EMBL" id="JAODWD010000001">
    <property type="protein sequence ID" value="MCT7657114.1"/>
    <property type="molecule type" value="Genomic_DNA"/>
</dbReference>
<dbReference type="PRINTS" id="PR00455">
    <property type="entry name" value="HTHTETR"/>
</dbReference>
<organism evidence="6 7">
    <name type="scientific">Mycobacterium deserti</name>
    <dbReference type="NCBI Taxonomy" id="2978347"/>
    <lineage>
        <taxon>Bacteria</taxon>
        <taxon>Bacillati</taxon>
        <taxon>Actinomycetota</taxon>
        <taxon>Actinomycetes</taxon>
        <taxon>Mycobacteriales</taxon>
        <taxon>Mycobacteriaceae</taxon>
        <taxon>Mycobacterium</taxon>
    </lineage>
</organism>
<keyword evidence="2 4" id="KW-0238">DNA-binding</keyword>